<proteinExistence type="predicted"/>
<protein>
    <submittedName>
        <fullName evidence="1">Uncharacterized protein</fullName>
    </submittedName>
</protein>
<name>A0A1J5PRD3_9ZZZZ</name>
<comment type="caution">
    <text evidence="1">The sequence shown here is derived from an EMBL/GenBank/DDBJ whole genome shotgun (WGS) entry which is preliminary data.</text>
</comment>
<evidence type="ECO:0000313" key="1">
    <source>
        <dbReference type="EMBL" id="OIQ66141.1"/>
    </source>
</evidence>
<dbReference type="EMBL" id="MLJW01006809">
    <property type="protein sequence ID" value="OIQ66141.1"/>
    <property type="molecule type" value="Genomic_DNA"/>
</dbReference>
<reference evidence="1" key="1">
    <citation type="submission" date="2016-10" db="EMBL/GenBank/DDBJ databases">
        <title>Sequence of Gallionella enrichment culture.</title>
        <authorList>
            <person name="Poehlein A."/>
            <person name="Muehling M."/>
            <person name="Daniel R."/>
        </authorList>
    </citation>
    <scope>NUCLEOTIDE SEQUENCE</scope>
</reference>
<gene>
    <name evidence="1" type="ORF">GALL_522940</name>
</gene>
<dbReference type="AlphaFoldDB" id="A0A1J5PRD3"/>
<organism evidence="1">
    <name type="scientific">mine drainage metagenome</name>
    <dbReference type="NCBI Taxonomy" id="410659"/>
    <lineage>
        <taxon>unclassified sequences</taxon>
        <taxon>metagenomes</taxon>
        <taxon>ecological metagenomes</taxon>
    </lineage>
</organism>
<sequence>MAGIGTSRRQLQLDLLDEVDTAEMPRTDVDRNAQRAVARLELRQQLAHAGHHPAVYRHDQVGGFRQRDEYRRWDQAAFRVLPAYQRFGADLHAIRVDLRLQIQTQLVLRYGLMQLLLQLVQLHDALSHRGFKEHDAIAVCGFGLAHGYICMMQYIERGFVRRFGDDADTDTGVEMDQLAFDFDAVAQQIAQFLRDYQYLVAGCLAVGAHARQQQRKHIRIQSRQHVFRAQHLAEMPGDSLERRIAGDQAKSFVDVLEAVDVEQ</sequence>
<accession>A0A1J5PRD3</accession>